<dbReference type="PANTHER" id="PTHR11106:SF111">
    <property type="entry name" value="MACRO DOMAIN-CONTAINING PROTEIN"/>
    <property type="match status" value="1"/>
</dbReference>
<dbReference type="Gene3D" id="3.40.220.10">
    <property type="entry name" value="Leucine Aminopeptidase, subunit E, domain 1"/>
    <property type="match status" value="1"/>
</dbReference>
<dbReference type="InterPro" id="IPR002589">
    <property type="entry name" value="Macro_dom"/>
</dbReference>
<evidence type="ECO:0000259" key="1">
    <source>
        <dbReference type="PROSITE" id="PS51154"/>
    </source>
</evidence>
<keyword evidence="3" id="KW-1185">Reference proteome</keyword>
<reference evidence="2" key="1">
    <citation type="submission" date="2025-08" db="UniProtKB">
        <authorList>
            <consortium name="Ensembl"/>
        </authorList>
    </citation>
    <scope>IDENTIFICATION</scope>
</reference>
<dbReference type="Pfam" id="PF01661">
    <property type="entry name" value="Macro"/>
    <property type="match status" value="1"/>
</dbReference>
<feature type="domain" description="Macro" evidence="1">
    <location>
        <begin position="47"/>
        <end position="265"/>
    </location>
</feature>
<dbReference type="Ensembl" id="ENSNBRT00000007343.1">
    <property type="protein sequence ID" value="ENSNBRP00000007141.1"/>
    <property type="gene ID" value="ENSNBRG00000005605.1"/>
</dbReference>
<dbReference type="PROSITE" id="PS51154">
    <property type="entry name" value="MACRO"/>
    <property type="match status" value="1"/>
</dbReference>
<dbReference type="InterPro" id="IPR043472">
    <property type="entry name" value="Macro_dom-like"/>
</dbReference>
<reference evidence="2" key="2">
    <citation type="submission" date="2025-09" db="UniProtKB">
        <authorList>
            <consortium name="Ensembl"/>
        </authorList>
    </citation>
    <scope>IDENTIFICATION</scope>
</reference>
<dbReference type="Proteomes" id="UP000261580">
    <property type="component" value="Unassembled WGS sequence"/>
</dbReference>
<sequence length="265" mass="28736">SPRCFNESGMAVVVGELSLVHARLLDIEQPSSLHDNIASLSLSEESTTIASYSLCDGLQVFVCQGDITKQHADALVNAANQDLEHSAGVAAALSRAGGPEIQRESDELVKCFGKISIGETVVTTGGNLKCKKLLHAVGPIGGKPSKRDKMLLEKTVHSALKFSEIMEFQSIAIPCISSGVSGVPLTVVKSVKPLVHNVSPSQFSHTFTHKHSLKRKKNNCLSFLVWIDTRQSFWTGTLRFPQVAFSSAHCNLEKLTLYLLPPKFL</sequence>
<organism evidence="2 3">
    <name type="scientific">Neolamprologus brichardi</name>
    <name type="common">Fairy cichlid</name>
    <name type="synonym">Lamprologus brichardi</name>
    <dbReference type="NCBI Taxonomy" id="32507"/>
    <lineage>
        <taxon>Eukaryota</taxon>
        <taxon>Metazoa</taxon>
        <taxon>Chordata</taxon>
        <taxon>Craniata</taxon>
        <taxon>Vertebrata</taxon>
        <taxon>Euteleostomi</taxon>
        <taxon>Actinopterygii</taxon>
        <taxon>Neopterygii</taxon>
        <taxon>Teleostei</taxon>
        <taxon>Neoteleostei</taxon>
        <taxon>Acanthomorphata</taxon>
        <taxon>Ovalentaria</taxon>
        <taxon>Cichlomorphae</taxon>
        <taxon>Cichliformes</taxon>
        <taxon>Cichlidae</taxon>
        <taxon>African cichlids</taxon>
        <taxon>Pseudocrenilabrinae</taxon>
        <taxon>Lamprologini</taxon>
        <taxon>Neolamprologus</taxon>
    </lineage>
</organism>
<dbReference type="PANTHER" id="PTHR11106">
    <property type="entry name" value="GANGLIOSIDE INDUCED DIFFERENTIATION ASSOCIATED PROTEIN 2-RELATED"/>
    <property type="match status" value="1"/>
</dbReference>
<evidence type="ECO:0000313" key="2">
    <source>
        <dbReference type="Ensembl" id="ENSNBRP00000007141.1"/>
    </source>
</evidence>
<proteinExistence type="predicted"/>
<dbReference type="AlphaFoldDB" id="A0A3Q4GEN8"/>
<dbReference type="SUPFAM" id="SSF52949">
    <property type="entry name" value="Macro domain-like"/>
    <property type="match status" value="1"/>
</dbReference>
<name>A0A3Q4GEN8_NEOBR</name>
<accession>A0A3Q4GEN8</accession>
<dbReference type="Bgee" id="ENSNBRG00000005605">
    <property type="expression patterns" value="Expressed in blood and 7 other cell types or tissues"/>
</dbReference>
<dbReference type="SMART" id="SM00506">
    <property type="entry name" value="A1pp"/>
    <property type="match status" value="1"/>
</dbReference>
<dbReference type="CDD" id="cd02907">
    <property type="entry name" value="Macro_Af1521_BAL-like"/>
    <property type="match status" value="1"/>
</dbReference>
<evidence type="ECO:0000313" key="3">
    <source>
        <dbReference type="Proteomes" id="UP000261580"/>
    </source>
</evidence>
<dbReference type="GeneTree" id="ENSGT00940000154311"/>
<dbReference type="STRING" id="32507.ENSNBRP00000007141"/>
<protein>
    <recommendedName>
        <fullName evidence="1">Macro domain-containing protein</fullName>
    </recommendedName>
</protein>